<evidence type="ECO:0000313" key="1">
    <source>
        <dbReference type="EMBL" id="KAJ2796570.1"/>
    </source>
</evidence>
<comment type="caution">
    <text evidence="1">The sequence shown here is derived from an EMBL/GenBank/DDBJ whole genome shotgun (WGS) entry which is preliminary data.</text>
</comment>
<organism evidence="1 2">
    <name type="scientific">Coemansia furcata</name>
    <dbReference type="NCBI Taxonomy" id="417177"/>
    <lineage>
        <taxon>Eukaryota</taxon>
        <taxon>Fungi</taxon>
        <taxon>Fungi incertae sedis</taxon>
        <taxon>Zoopagomycota</taxon>
        <taxon>Kickxellomycotina</taxon>
        <taxon>Kickxellomycetes</taxon>
        <taxon>Kickxellales</taxon>
        <taxon>Kickxellaceae</taxon>
        <taxon>Coemansia</taxon>
    </lineage>
</organism>
<dbReference type="Proteomes" id="UP001140096">
    <property type="component" value="Unassembled WGS sequence"/>
</dbReference>
<feature type="non-terminal residue" evidence="1">
    <location>
        <position position="1"/>
    </location>
</feature>
<protein>
    <submittedName>
        <fullName evidence="1">Uncharacterized protein</fullName>
    </submittedName>
</protein>
<keyword evidence="2" id="KW-1185">Reference proteome</keyword>
<name>A0ACC1KWE5_9FUNG</name>
<accession>A0ACC1KWE5</accession>
<proteinExistence type="predicted"/>
<evidence type="ECO:0000313" key="2">
    <source>
        <dbReference type="Proteomes" id="UP001140096"/>
    </source>
</evidence>
<reference evidence="1" key="1">
    <citation type="submission" date="2022-07" db="EMBL/GenBank/DDBJ databases">
        <title>Phylogenomic reconstructions and comparative analyses of Kickxellomycotina fungi.</title>
        <authorList>
            <person name="Reynolds N.K."/>
            <person name="Stajich J.E."/>
            <person name="Barry K."/>
            <person name="Grigoriev I.V."/>
            <person name="Crous P."/>
            <person name="Smith M.E."/>
        </authorList>
    </citation>
    <scope>NUCLEOTIDE SEQUENCE</scope>
    <source>
        <strain evidence="1">CBS 102833</strain>
    </source>
</reference>
<dbReference type="EMBL" id="JANBUP010003498">
    <property type="protein sequence ID" value="KAJ2796570.1"/>
    <property type="molecule type" value="Genomic_DNA"/>
</dbReference>
<gene>
    <name evidence="1" type="ORF">H4S07_006184</name>
</gene>
<feature type="non-terminal residue" evidence="1">
    <location>
        <position position="345"/>
    </location>
</feature>
<sequence>GVPADFGHTRGGLTGLQPGQQEGDVPGGRPTTATQQKELPGVPIDMARNQATDRYSPRPQWNQPSYEAAVAPVRGPPPASYPEARPPHNGYRVANGSGDMYPGKPMRGSKGSDASMNRVPEARPTSSQGSGSFWSKRSIRGVGIFPRRGFSTALHGQHMYWFGGKSDAGLHSDLNTLDSATWEVQRVEVRGSVPEAREGHSASFIGRTMFVFGGELESRLYDDSLYAYNMANCTWYKVPIQGDPLAGRKGHTTVSVGSKLFVFGGTADRYFLNDLVSFDVRSAATQGARWHFEHEDGARDSQPAGRAGHSCSFYAGSIYVFGGMNSDRCFNDLWAYDLEIKRWHQ</sequence>